<dbReference type="Pfam" id="PF00892">
    <property type="entry name" value="EamA"/>
    <property type="match status" value="2"/>
</dbReference>
<comment type="caution">
    <text evidence="8">The sequence shown here is derived from an EMBL/GenBank/DDBJ whole genome shotgun (WGS) entry which is preliminary data.</text>
</comment>
<keyword evidence="9" id="KW-1185">Reference proteome</keyword>
<feature type="domain" description="EamA" evidence="7">
    <location>
        <begin position="206"/>
        <end position="343"/>
    </location>
</feature>
<proteinExistence type="inferred from homology"/>
<evidence type="ECO:0000256" key="4">
    <source>
        <dbReference type="ARBA" id="ARBA00022989"/>
    </source>
</evidence>
<dbReference type="InterPro" id="IPR000620">
    <property type="entry name" value="EamA_dom"/>
</dbReference>
<dbReference type="EMBL" id="JANAVB010005597">
    <property type="protein sequence ID" value="KAJ6847100.1"/>
    <property type="molecule type" value="Genomic_DNA"/>
</dbReference>
<feature type="domain" description="EamA" evidence="7">
    <location>
        <begin position="30"/>
        <end position="169"/>
    </location>
</feature>
<evidence type="ECO:0000259" key="7">
    <source>
        <dbReference type="Pfam" id="PF00892"/>
    </source>
</evidence>
<dbReference type="AlphaFoldDB" id="A0AAX6I1C1"/>
<feature type="transmembrane region" description="Helical" evidence="6">
    <location>
        <begin position="268"/>
        <end position="289"/>
    </location>
</feature>
<reference evidence="8" key="1">
    <citation type="journal article" date="2023" name="GigaByte">
        <title>Genome assembly of the bearded iris, Iris pallida Lam.</title>
        <authorList>
            <person name="Bruccoleri R.E."/>
            <person name="Oakeley E.J."/>
            <person name="Faust A.M.E."/>
            <person name="Altorfer M."/>
            <person name="Dessus-Babus S."/>
            <person name="Burckhardt D."/>
            <person name="Oertli M."/>
            <person name="Naumann U."/>
            <person name="Petersen F."/>
            <person name="Wong J."/>
        </authorList>
    </citation>
    <scope>NUCLEOTIDE SEQUENCE</scope>
    <source>
        <strain evidence="8">GSM-AAB239-AS_SAM_17_03QT</strain>
    </source>
</reference>
<feature type="transmembrane region" description="Helical" evidence="6">
    <location>
        <begin position="327"/>
        <end position="345"/>
    </location>
</feature>
<dbReference type="SUPFAM" id="SSF103481">
    <property type="entry name" value="Multidrug resistance efflux transporter EmrE"/>
    <property type="match status" value="2"/>
</dbReference>
<gene>
    <name evidence="8" type="ORF">M6B38_284835</name>
</gene>
<protein>
    <recommendedName>
        <fullName evidence="6">WAT1-related protein</fullName>
    </recommendedName>
</protein>
<keyword evidence="5 6" id="KW-0472">Membrane</keyword>
<organism evidence="8 9">
    <name type="scientific">Iris pallida</name>
    <name type="common">Sweet iris</name>
    <dbReference type="NCBI Taxonomy" id="29817"/>
    <lineage>
        <taxon>Eukaryota</taxon>
        <taxon>Viridiplantae</taxon>
        <taxon>Streptophyta</taxon>
        <taxon>Embryophyta</taxon>
        <taxon>Tracheophyta</taxon>
        <taxon>Spermatophyta</taxon>
        <taxon>Magnoliopsida</taxon>
        <taxon>Liliopsida</taxon>
        <taxon>Asparagales</taxon>
        <taxon>Iridaceae</taxon>
        <taxon>Iridoideae</taxon>
        <taxon>Irideae</taxon>
        <taxon>Iris</taxon>
    </lineage>
</organism>
<keyword evidence="4 6" id="KW-1133">Transmembrane helix</keyword>
<dbReference type="InterPro" id="IPR037185">
    <property type="entry name" value="EmrE-like"/>
</dbReference>
<evidence type="ECO:0000256" key="3">
    <source>
        <dbReference type="ARBA" id="ARBA00022692"/>
    </source>
</evidence>
<name>A0AAX6I1C1_IRIPA</name>
<dbReference type="GO" id="GO:0016020">
    <property type="term" value="C:membrane"/>
    <property type="evidence" value="ECO:0007669"/>
    <property type="project" value="UniProtKB-SubCell"/>
</dbReference>
<dbReference type="PANTHER" id="PTHR31218">
    <property type="entry name" value="WAT1-RELATED PROTEIN"/>
    <property type="match status" value="1"/>
</dbReference>
<accession>A0AAX6I1C1</accession>
<feature type="transmembrane region" description="Helical" evidence="6">
    <location>
        <begin position="301"/>
        <end position="321"/>
    </location>
</feature>
<dbReference type="Proteomes" id="UP001140949">
    <property type="component" value="Unassembled WGS sequence"/>
</dbReference>
<feature type="transmembrane region" description="Helical" evidence="6">
    <location>
        <begin position="29"/>
        <end position="50"/>
    </location>
</feature>
<feature type="transmembrane region" description="Helical" evidence="6">
    <location>
        <begin position="56"/>
        <end position="78"/>
    </location>
</feature>
<feature type="transmembrane region" description="Helical" evidence="6">
    <location>
        <begin position="118"/>
        <end position="139"/>
    </location>
</feature>
<evidence type="ECO:0000256" key="2">
    <source>
        <dbReference type="ARBA" id="ARBA00007635"/>
    </source>
</evidence>
<evidence type="ECO:0000256" key="6">
    <source>
        <dbReference type="RuleBase" id="RU363077"/>
    </source>
</evidence>
<comment type="subcellular location">
    <subcellularLocation>
        <location evidence="1 6">Membrane</location>
        <topology evidence="1 6">Multi-pass membrane protein</topology>
    </subcellularLocation>
</comment>
<comment type="similarity">
    <text evidence="2 6">Belongs to the drug/metabolite transporter (DMT) superfamily. Plant drug/metabolite exporter (P-DME) (TC 2.A.7.4) family.</text>
</comment>
<dbReference type="GO" id="GO:0022857">
    <property type="term" value="F:transmembrane transporter activity"/>
    <property type="evidence" value="ECO:0007669"/>
    <property type="project" value="InterPro"/>
</dbReference>
<evidence type="ECO:0000313" key="8">
    <source>
        <dbReference type="EMBL" id="KAJ6847100.1"/>
    </source>
</evidence>
<sequence>MTSQEYINQIVDTFNSMASGDAMSKLKPYLIMVLLQIGYSGMYIIAVASLKKGMNHYVLVVYRNAIAAAVMAPFALWFERKVRPKVTLSVFFKIVLLGLLEPVLDQNLYYVGANSTSAGFAAALFNILPAITFVLALLLRMEKVKLKSRHSQAKIVGTLVTVAGAVLMILYKGPILSFVWSKGRSDHGSAAAAAAAAESGSNWLKGTFELLGSCACWSAFYIVQASTLDAYPAELSLTTLICSVGALLSAAVTLVMERGNPKVWSIGLDMRLFTAAYSGIVCSGVAYYVQGVVMKERGPVFVTAFNPLCMIFTTVMGSIILKEDVTLGRVIGAAIIVVGLYSLIWGKSKDHSAPSVARNEKKAPNLPVSNSGNIPTTKVVELQVN</sequence>
<reference evidence="8" key="2">
    <citation type="submission" date="2023-04" db="EMBL/GenBank/DDBJ databases">
        <authorList>
            <person name="Bruccoleri R.E."/>
            <person name="Oakeley E.J."/>
            <person name="Faust A.-M."/>
            <person name="Dessus-Babus S."/>
            <person name="Altorfer M."/>
            <person name="Burckhardt D."/>
            <person name="Oertli M."/>
            <person name="Naumann U."/>
            <person name="Petersen F."/>
            <person name="Wong J."/>
        </authorList>
    </citation>
    <scope>NUCLEOTIDE SEQUENCE</scope>
    <source>
        <strain evidence="8">GSM-AAB239-AS_SAM_17_03QT</strain>
        <tissue evidence="8">Leaf</tissue>
    </source>
</reference>
<keyword evidence="3 6" id="KW-0812">Transmembrane</keyword>
<feature type="transmembrane region" description="Helical" evidence="6">
    <location>
        <begin position="151"/>
        <end position="171"/>
    </location>
</feature>
<evidence type="ECO:0000256" key="5">
    <source>
        <dbReference type="ARBA" id="ARBA00023136"/>
    </source>
</evidence>
<dbReference type="InterPro" id="IPR030184">
    <property type="entry name" value="WAT1-related"/>
</dbReference>
<evidence type="ECO:0000313" key="9">
    <source>
        <dbReference type="Proteomes" id="UP001140949"/>
    </source>
</evidence>
<evidence type="ECO:0000256" key="1">
    <source>
        <dbReference type="ARBA" id="ARBA00004141"/>
    </source>
</evidence>
<feature type="transmembrane region" description="Helical" evidence="6">
    <location>
        <begin position="235"/>
        <end position="256"/>
    </location>
</feature>